<dbReference type="SUPFAM" id="SSF102114">
    <property type="entry name" value="Radical SAM enzymes"/>
    <property type="match status" value="1"/>
</dbReference>
<dbReference type="NCBIfam" id="TIGR04082">
    <property type="entry name" value="rSAM_for_selen"/>
    <property type="match status" value="1"/>
</dbReference>
<dbReference type="Gene3D" id="3.20.20.70">
    <property type="entry name" value="Aldolase class I"/>
    <property type="match status" value="1"/>
</dbReference>
<evidence type="ECO:0000256" key="4">
    <source>
        <dbReference type="ARBA" id="ARBA00023004"/>
    </source>
</evidence>
<accession>A0A7W0C7E8</accession>
<dbReference type="InterPro" id="IPR007197">
    <property type="entry name" value="rSAM"/>
</dbReference>
<protein>
    <submittedName>
        <fullName evidence="7">Selenobiotic family peptide radical SAM maturase</fullName>
    </submittedName>
</protein>
<dbReference type="Proteomes" id="UP000525298">
    <property type="component" value="Unassembled WGS sequence"/>
</dbReference>
<dbReference type="InterPro" id="IPR013785">
    <property type="entry name" value="Aldolase_TIM"/>
</dbReference>
<reference evidence="7 8" key="1">
    <citation type="submission" date="2020-07" db="EMBL/GenBank/DDBJ databases">
        <title>Genomic Encyclopedia of Type Strains, Phase IV (KMG-IV): sequencing the most valuable type-strain genomes for metagenomic binning, comparative biology and taxonomic classification.</title>
        <authorList>
            <person name="Goeker M."/>
        </authorList>
    </citation>
    <scope>NUCLEOTIDE SEQUENCE [LARGE SCALE GENOMIC DNA]</scope>
    <source>
        <strain evidence="7 8">DSM 17721</strain>
    </source>
</reference>
<evidence type="ECO:0000256" key="5">
    <source>
        <dbReference type="ARBA" id="ARBA00023014"/>
    </source>
</evidence>
<dbReference type="EMBL" id="JACDUS010000002">
    <property type="protein sequence ID" value="MBA2880539.1"/>
    <property type="molecule type" value="Genomic_DNA"/>
</dbReference>
<dbReference type="GO" id="GO:0003824">
    <property type="term" value="F:catalytic activity"/>
    <property type="evidence" value="ECO:0007669"/>
    <property type="project" value="InterPro"/>
</dbReference>
<dbReference type="InterPro" id="IPR050377">
    <property type="entry name" value="Radical_SAM_PqqE_MftC-like"/>
</dbReference>
<proteinExistence type="predicted"/>
<dbReference type="PANTHER" id="PTHR11228">
    <property type="entry name" value="RADICAL SAM DOMAIN PROTEIN"/>
    <property type="match status" value="1"/>
</dbReference>
<keyword evidence="8" id="KW-1185">Reference proteome</keyword>
<evidence type="ECO:0000256" key="3">
    <source>
        <dbReference type="ARBA" id="ARBA00022723"/>
    </source>
</evidence>
<dbReference type="Pfam" id="PF04055">
    <property type="entry name" value="Radical_SAM"/>
    <property type="match status" value="1"/>
</dbReference>
<dbReference type="PROSITE" id="PS51918">
    <property type="entry name" value="RADICAL_SAM"/>
    <property type="match status" value="1"/>
</dbReference>
<evidence type="ECO:0000256" key="1">
    <source>
        <dbReference type="ARBA" id="ARBA00001966"/>
    </source>
</evidence>
<gene>
    <name evidence="7" type="ORF">HNR65_000857</name>
</gene>
<name>A0A7W0C7E8_9BACT</name>
<dbReference type="PANTHER" id="PTHR11228:SF7">
    <property type="entry name" value="PQQA PEPTIDE CYCLASE"/>
    <property type="match status" value="1"/>
</dbReference>
<dbReference type="SFLD" id="SFLDS00029">
    <property type="entry name" value="Radical_SAM"/>
    <property type="match status" value="1"/>
</dbReference>
<evidence type="ECO:0000313" key="7">
    <source>
        <dbReference type="EMBL" id="MBA2880539.1"/>
    </source>
</evidence>
<dbReference type="InterPro" id="IPR023885">
    <property type="entry name" value="4Fe4S-binding_SPASM_dom"/>
</dbReference>
<dbReference type="NCBIfam" id="TIGR04085">
    <property type="entry name" value="rSAM_more_4Fe4S"/>
    <property type="match status" value="1"/>
</dbReference>
<sequence length="527" mass="57809">MTKIPITQKTSDSIAGAQYPACLSLCPNLQATADRGACLSEYLQNHPEQCKNYPFLPDLAAIEEAVGRLQACGSDLPEAVSARIVNPFFEVVEVNYLNFELFISDLSCRPAAGKAHVLIWIGPKGRNIRVQTADARDLLALKLVEEDIDSRTAAAEGGVSVGAIDDVLWAAEQKGLLIGPEPGICRPADFPSGEIADFQYFISPSFTLQWHLTQACDLNCRHCYDRSDREHMPRSAARRVVEDLYDFCSRHHVFGQVSFTGGNPMLYPYFDEVYQAVASRGFMTAVLGNPMPRSRIEKLVAMQMPEFYQVSLEGTRAHNDYIRGHGHFDKTLEFLALLGELGIYRMVMLTLTRENMDQVLDLADQLEGRTELFTFNRLAAVGQGARLASVDPGEYAGFLERYMAAAEKNSCMGFKDNLFNLVRRQKGLAPGGGCTGFGCGAAFNFAALLPDGQVHACRKFPSLIGNIYQQSLEEIYHSPRAGRYRTGSAACAKCPIRPVCGACLAVVYGAGGDVFNDPDPCCWGCGN</sequence>
<comment type="caution">
    <text evidence="7">The sequence shown here is derived from an EMBL/GenBank/DDBJ whole genome shotgun (WGS) entry which is preliminary data.</text>
</comment>
<feature type="domain" description="Radical SAM core" evidence="6">
    <location>
        <begin position="200"/>
        <end position="415"/>
    </location>
</feature>
<dbReference type="InterPro" id="IPR058240">
    <property type="entry name" value="rSAM_sf"/>
</dbReference>
<dbReference type="RefSeq" id="WP_181550212.1">
    <property type="nucleotide sequence ID" value="NZ_JACDUS010000002.1"/>
</dbReference>
<evidence type="ECO:0000259" key="6">
    <source>
        <dbReference type="PROSITE" id="PS51918"/>
    </source>
</evidence>
<keyword evidence="5" id="KW-0411">Iron-sulfur</keyword>
<comment type="cofactor">
    <cofactor evidence="1">
        <name>[4Fe-4S] cluster</name>
        <dbReference type="ChEBI" id="CHEBI:49883"/>
    </cofactor>
</comment>
<keyword evidence="2" id="KW-0949">S-adenosyl-L-methionine</keyword>
<dbReference type="AlphaFoldDB" id="A0A7W0C7E8"/>
<dbReference type="SFLD" id="SFLDG01067">
    <property type="entry name" value="SPASM/twitch_domain_containing"/>
    <property type="match status" value="1"/>
</dbReference>
<evidence type="ECO:0000313" key="8">
    <source>
        <dbReference type="Proteomes" id="UP000525298"/>
    </source>
</evidence>
<dbReference type="GO" id="GO:0051536">
    <property type="term" value="F:iron-sulfur cluster binding"/>
    <property type="evidence" value="ECO:0007669"/>
    <property type="project" value="UniProtKB-KW"/>
</dbReference>
<dbReference type="InterPro" id="IPR023807">
    <property type="entry name" value="Peptide_mod_rSAM"/>
</dbReference>
<keyword evidence="3" id="KW-0479">Metal-binding</keyword>
<keyword evidence="4" id="KW-0408">Iron</keyword>
<dbReference type="Pfam" id="PF13186">
    <property type="entry name" value="SPASM"/>
    <property type="match status" value="1"/>
</dbReference>
<organism evidence="7 8">
    <name type="scientific">Desulfosalsimonas propionicica</name>
    <dbReference type="NCBI Taxonomy" id="332175"/>
    <lineage>
        <taxon>Bacteria</taxon>
        <taxon>Pseudomonadati</taxon>
        <taxon>Thermodesulfobacteriota</taxon>
        <taxon>Desulfobacteria</taxon>
        <taxon>Desulfobacterales</taxon>
        <taxon>Desulfosalsimonadaceae</taxon>
        <taxon>Desulfosalsimonas</taxon>
    </lineage>
</organism>
<evidence type="ECO:0000256" key="2">
    <source>
        <dbReference type="ARBA" id="ARBA00022691"/>
    </source>
</evidence>
<dbReference type="GO" id="GO:0046872">
    <property type="term" value="F:metal ion binding"/>
    <property type="evidence" value="ECO:0007669"/>
    <property type="project" value="UniProtKB-KW"/>
</dbReference>
<dbReference type="CDD" id="cd01335">
    <property type="entry name" value="Radical_SAM"/>
    <property type="match status" value="1"/>
</dbReference>